<comment type="caution">
    <text evidence="7">The sequence shown here is derived from an EMBL/GenBank/DDBJ whole genome shotgun (WGS) entry which is preliminary data.</text>
</comment>
<keyword evidence="3" id="KW-0378">Hydrolase</keyword>
<dbReference type="Pfam" id="PF00149">
    <property type="entry name" value="Metallophos"/>
    <property type="match status" value="1"/>
</dbReference>
<dbReference type="Pfam" id="PF14008">
    <property type="entry name" value="Metallophos_C"/>
    <property type="match status" value="1"/>
</dbReference>
<feature type="domain" description="Purple acid phosphatase N-terminal" evidence="6">
    <location>
        <begin position="24"/>
        <end position="103"/>
    </location>
</feature>
<sequence length="457" mass="52514">MLIISCLFLLNFLAPTILGLGNVPDQVHLAFTGDLTEMAVVWNTYEDASQDVSYTKQGSSDQKQAKGSSEQWVYNGIIRYKHKAVMVGLDYDAKYDYSIASRSFTFKTLPKDPSSYRVCVFGDLGYWHGNSTESIIRHGLAGNFDFIVHLGDIAYDLHSQNGQVGDDYMNQFEPLISTMPYMVIAGNHEDDYQNFTNYQKRFVMPNNGYGDNQFYSFNLGPVHWVGVSTENYGYYYQYGMEPVFTQYNWLKADLTEANKPANRAVRPWIFTFQHRPFYCSNVNSAECQSFENKIVRTGWLNMPGLEALYLQNSVDMGFWGHEHSYERFYPIADRTYYNDPSAYINPKAPVYLISGSAGCHTPDAEFTKTPWPWSAVRNNDYGYSILTVANSTHIHLEQISIDKNEQNVDDFWVIKNAGFQYQHSESVRIGAKKFPPQKCHIRDLPCMRTLQQINEEL</sequence>
<dbReference type="InterPro" id="IPR008963">
    <property type="entry name" value="Purple_acid_Pase-like_N"/>
</dbReference>
<evidence type="ECO:0000313" key="7">
    <source>
        <dbReference type="EMBL" id="CAI5452513.1"/>
    </source>
</evidence>
<evidence type="ECO:0000256" key="2">
    <source>
        <dbReference type="ARBA" id="ARBA00023180"/>
    </source>
</evidence>
<feature type="domain" description="Purple acid phosphatase C-terminal" evidence="5">
    <location>
        <begin position="348"/>
        <end position="406"/>
    </location>
</feature>
<dbReference type="SUPFAM" id="SSF49363">
    <property type="entry name" value="Purple acid phosphatase, N-terminal domain"/>
    <property type="match status" value="1"/>
</dbReference>
<feature type="chain" id="PRO_5040547480" description="Purple acid phosphatase" evidence="3">
    <location>
        <begin position="20"/>
        <end position="457"/>
    </location>
</feature>
<feature type="domain" description="Calcineurin-like phosphoesterase" evidence="4">
    <location>
        <begin position="117"/>
        <end position="325"/>
    </location>
</feature>
<dbReference type="EMBL" id="CANHGI010000005">
    <property type="protein sequence ID" value="CAI5452513.1"/>
    <property type="molecule type" value="Genomic_DNA"/>
</dbReference>
<reference evidence="7" key="1">
    <citation type="submission" date="2022-11" db="EMBL/GenBank/DDBJ databases">
        <authorList>
            <person name="Kikuchi T."/>
        </authorList>
    </citation>
    <scope>NUCLEOTIDE SEQUENCE</scope>
    <source>
        <strain evidence="7">PS1010</strain>
    </source>
</reference>
<dbReference type="PANTHER" id="PTHR45867:SF10">
    <property type="entry name" value="PURPLE ACID PHOSPHATASE"/>
    <property type="match status" value="1"/>
</dbReference>
<evidence type="ECO:0000259" key="4">
    <source>
        <dbReference type="Pfam" id="PF00149"/>
    </source>
</evidence>
<evidence type="ECO:0000259" key="5">
    <source>
        <dbReference type="Pfam" id="PF14008"/>
    </source>
</evidence>
<dbReference type="Proteomes" id="UP001152747">
    <property type="component" value="Unassembled WGS sequence"/>
</dbReference>
<proteinExistence type="inferred from homology"/>
<gene>
    <name evidence="7" type="ORF">CAMP_LOCUS15150</name>
</gene>
<dbReference type="AlphaFoldDB" id="A0A9P1N644"/>
<organism evidence="7 8">
    <name type="scientific">Caenorhabditis angaria</name>
    <dbReference type="NCBI Taxonomy" id="860376"/>
    <lineage>
        <taxon>Eukaryota</taxon>
        <taxon>Metazoa</taxon>
        <taxon>Ecdysozoa</taxon>
        <taxon>Nematoda</taxon>
        <taxon>Chromadorea</taxon>
        <taxon>Rhabditida</taxon>
        <taxon>Rhabditina</taxon>
        <taxon>Rhabditomorpha</taxon>
        <taxon>Rhabditoidea</taxon>
        <taxon>Rhabditidae</taxon>
        <taxon>Peloderinae</taxon>
        <taxon>Caenorhabditis</taxon>
    </lineage>
</organism>
<evidence type="ECO:0000313" key="8">
    <source>
        <dbReference type="Proteomes" id="UP001152747"/>
    </source>
</evidence>
<dbReference type="Pfam" id="PF16656">
    <property type="entry name" value="Pur_ac_phosph_N"/>
    <property type="match status" value="1"/>
</dbReference>
<dbReference type="CDD" id="cd00839">
    <property type="entry name" value="MPP_PAPs"/>
    <property type="match status" value="1"/>
</dbReference>
<evidence type="ECO:0000259" key="6">
    <source>
        <dbReference type="Pfam" id="PF16656"/>
    </source>
</evidence>
<accession>A0A9P1N644</accession>
<comment type="similarity">
    <text evidence="3">Belongs to the metallophosphoesterase superfamily. Purple acid phosphatase family.</text>
</comment>
<dbReference type="InterPro" id="IPR004843">
    <property type="entry name" value="Calcineurin-like_PHP"/>
</dbReference>
<keyword evidence="2" id="KW-0325">Glycoprotein</keyword>
<dbReference type="OrthoDB" id="45007at2759"/>
<dbReference type="InterPro" id="IPR015914">
    <property type="entry name" value="PAPs_N"/>
</dbReference>
<keyword evidence="1 3" id="KW-0732">Signal</keyword>
<name>A0A9P1N644_9PELO</name>
<dbReference type="Gene3D" id="2.60.40.380">
    <property type="entry name" value="Purple acid phosphatase-like, N-terminal"/>
    <property type="match status" value="1"/>
</dbReference>
<dbReference type="PANTHER" id="PTHR45867">
    <property type="entry name" value="PURPLE ACID PHOSPHATASE"/>
    <property type="match status" value="1"/>
</dbReference>
<feature type="signal peptide" evidence="3">
    <location>
        <begin position="1"/>
        <end position="19"/>
    </location>
</feature>
<dbReference type="InterPro" id="IPR029052">
    <property type="entry name" value="Metallo-depent_PP-like"/>
</dbReference>
<evidence type="ECO:0000256" key="3">
    <source>
        <dbReference type="RuleBase" id="RU361203"/>
    </source>
</evidence>
<dbReference type="EC" id="3.1.3.2" evidence="3"/>
<dbReference type="Gene3D" id="3.60.21.10">
    <property type="match status" value="1"/>
</dbReference>
<dbReference type="GO" id="GO:0003993">
    <property type="term" value="F:acid phosphatase activity"/>
    <property type="evidence" value="ECO:0007669"/>
    <property type="project" value="UniProtKB-EC"/>
</dbReference>
<dbReference type="SUPFAM" id="SSF56300">
    <property type="entry name" value="Metallo-dependent phosphatases"/>
    <property type="match status" value="1"/>
</dbReference>
<dbReference type="InterPro" id="IPR041792">
    <property type="entry name" value="MPP_PAP"/>
</dbReference>
<protein>
    <recommendedName>
        <fullName evidence="3">Purple acid phosphatase</fullName>
        <ecNumber evidence="3">3.1.3.2</ecNumber>
    </recommendedName>
</protein>
<evidence type="ECO:0000256" key="1">
    <source>
        <dbReference type="ARBA" id="ARBA00022729"/>
    </source>
</evidence>
<dbReference type="GO" id="GO:0046872">
    <property type="term" value="F:metal ion binding"/>
    <property type="evidence" value="ECO:0007669"/>
    <property type="project" value="InterPro"/>
</dbReference>
<dbReference type="InterPro" id="IPR025733">
    <property type="entry name" value="PAPs_C"/>
</dbReference>
<keyword evidence="8" id="KW-1185">Reference proteome</keyword>
<comment type="catalytic activity">
    <reaction evidence="3">
        <text>a phosphate monoester + H2O = an alcohol + phosphate</text>
        <dbReference type="Rhea" id="RHEA:15017"/>
        <dbReference type="ChEBI" id="CHEBI:15377"/>
        <dbReference type="ChEBI" id="CHEBI:30879"/>
        <dbReference type="ChEBI" id="CHEBI:43474"/>
        <dbReference type="ChEBI" id="CHEBI:67140"/>
        <dbReference type="EC" id="3.1.3.2"/>
    </reaction>
</comment>